<dbReference type="EMBL" id="CAJVQC010108308">
    <property type="protein sequence ID" value="CAG8834128.1"/>
    <property type="molecule type" value="Genomic_DNA"/>
</dbReference>
<organism evidence="1 2">
    <name type="scientific">Racocetra persica</name>
    <dbReference type="NCBI Taxonomy" id="160502"/>
    <lineage>
        <taxon>Eukaryota</taxon>
        <taxon>Fungi</taxon>
        <taxon>Fungi incertae sedis</taxon>
        <taxon>Mucoromycota</taxon>
        <taxon>Glomeromycotina</taxon>
        <taxon>Glomeromycetes</taxon>
        <taxon>Diversisporales</taxon>
        <taxon>Gigasporaceae</taxon>
        <taxon>Racocetra</taxon>
    </lineage>
</organism>
<protein>
    <submittedName>
        <fullName evidence="1">29032_t:CDS:1</fullName>
    </submittedName>
</protein>
<reference evidence="1" key="1">
    <citation type="submission" date="2021-06" db="EMBL/GenBank/DDBJ databases">
        <authorList>
            <person name="Kallberg Y."/>
            <person name="Tangrot J."/>
            <person name="Rosling A."/>
        </authorList>
    </citation>
    <scope>NUCLEOTIDE SEQUENCE</scope>
    <source>
        <strain evidence="1">MA461A</strain>
    </source>
</reference>
<gene>
    <name evidence="1" type="ORF">RPERSI_LOCUS29086</name>
</gene>
<keyword evidence="2" id="KW-1185">Reference proteome</keyword>
<feature type="non-terminal residue" evidence="1">
    <location>
        <position position="59"/>
    </location>
</feature>
<proteinExistence type="predicted"/>
<evidence type="ECO:0000313" key="2">
    <source>
        <dbReference type="Proteomes" id="UP000789920"/>
    </source>
</evidence>
<feature type="non-terminal residue" evidence="1">
    <location>
        <position position="1"/>
    </location>
</feature>
<accession>A0ACA9SEK1</accession>
<evidence type="ECO:0000313" key="1">
    <source>
        <dbReference type="EMBL" id="CAG8834128.1"/>
    </source>
</evidence>
<dbReference type="Proteomes" id="UP000789920">
    <property type="component" value="Unassembled WGS sequence"/>
</dbReference>
<comment type="caution">
    <text evidence="1">The sequence shown here is derived from an EMBL/GenBank/DDBJ whole genome shotgun (WGS) entry which is preliminary data.</text>
</comment>
<name>A0ACA9SEK1_9GLOM</name>
<sequence length="59" mass="6936">KLRVKYEELSYNLRVSPLTQVSVNQNKEDDTFADLWASNQEIIQTEKDEVSQYINFPEA</sequence>